<accession>A5WEY4</accession>
<sequence>MTDVAVMQLQLLEHVVPIPDLTIGQAMDIAKIPERFNEKRISALITLLTGYQGLADQLTVQERYYFLLNQQALSQNKYSAESNLSEYVVETVESMVPKEHLDETTGIGVQHIRGAHVCLLEAICENLFDWTCGLMACQLFGNLSSIVGGDMVWDKLDISLTQNELSKQILARAETLSNLSEFDFNNLAELFDTLILNLSHYVFTSIDNKGVTVIGEVAGEYMPARFQALFELRGHARQLARYIVE</sequence>
<reference evidence="1" key="1">
    <citation type="submission" date="2007-05" db="EMBL/GenBank/DDBJ databases">
        <title>Complete sequence of chromosome of Psychrobacter sp. PRwf-1.</title>
        <authorList>
            <consortium name="US DOE Joint Genome Institute"/>
            <person name="Copeland A."/>
            <person name="Lucas S."/>
            <person name="Lapidus A."/>
            <person name="Barry K."/>
            <person name="Detter J.C."/>
            <person name="Glavina del Rio T."/>
            <person name="Hammon N."/>
            <person name="Israni S."/>
            <person name="Dalin E."/>
            <person name="Tice H."/>
            <person name="Pitluck S."/>
            <person name="Chain P."/>
            <person name="Malfatti S."/>
            <person name="Shin M."/>
            <person name="Vergez L."/>
            <person name="Schmutz J."/>
            <person name="Larimer F."/>
            <person name="Land M."/>
            <person name="Hauser L."/>
            <person name="Kyrpides N."/>
            <person name="Kim E."/>
            <person name="Tiedje J."/>
            <person name="Richardson P."/>
        </authorList>
    </citation>
    <scope>NUCLEOTIDE SEQUENCE [LARGE SCALE GENOMIC DNA]</scope>
    <source>
        <strain evidence="1">PRwf-1</strain>
    </source>
</reference>
<dbReference type="STRING" id="349106.PsycPRwf_1279"/>
<evidence type="ECO:0000313" key="1">
    <source>
        <dbReference type="EMBL" id="ABQ94225.1"/>
    </source>
</evidence>
<gene>
    <name evidence="1" type="ordered locus">PsycPRwf_1279</name>
</gene>
<name>A5WEY4_PSYWF</name>
<dbReference type="eggNOG" id="ENOG503344E">
    <property type="taxonomic scope" value="Bacteria"/>
</dbReference>
<organism evidence="1">
    <name type="scientific">Psychrobacter sp. (strain PRwf-1)</name>
    <dbReference type="NCBI Taxonomy" id="349106"/>
    <lineage>
        <taxon>Bacteria</taxon>
        <taxon>Pseudomonadati</taxon>
        <taxon>Pseudomonadota</taxon>
        <taxon>Gammaproteobacteria</taxon>
        <taxon>Moraxellales</taxon>
        <taxon>Moraxellaceae</taxon>
        <taxon>Psychrobacter</taxon>
    </lineage>
</organism>
<dbReference type="KEGG" id="prw:PsycPRwf_1279"/>
<dbReference type="HOGENOM" id="CLU_1159124_0_0_6"/>
<dbReference type="EMBL" id="CP000713">
    <property type="protein sequence ID" value="ABQ94225.1"/>
    <property type="molecule type" value="Genomic_DNA"/>
</dbReference>
<proteinExistence type="predicted"/>
<protein>
    <submittedName>
        <fullName evidence="1">Uncharacterized protein</fullName>
    </submittedName>
</protein>
<dbReference type="AlphaFoldDB" id="A5WEY4"/>